<keyword evidence="11" id="KW-1185">Reference proteome</keyword>
<keyword evidence="5" id="KW-0169">Cobalamin biosynthesis</keyword>
<evidence type="ECO:0000256" key="3">
    <source>
        <dbReference type="ARBA" id="ARBA00011991"/>
    </source>
</evidence>
<dbReference type="SUPFAM" id="SSF52733">
    <property type="entry name" value="Nicotinate mononucleotide:5,6-dimethylbenzimidazole phosphoribosyltransferase (CobT)"/>
    <property type="match status" value="1"/>
</dbReference>
<name>A0ABS2GGS7_9FIRM</name>
<dbReference type="InterPro" id="IPR036087">
    <property type="entry name" value="Nict_dMeBzImd_PRibTrfase_sf"/>
</dbReference>
<comment type="caution">
    <text evidence="10">The sequence shown here is derived from an EMBL/GenBank/DDBJ whole genome shotgun (WGS) entry which is preliminary data.</text>
</comment>
<evidence type="ECO:0000256" key="5">
    <source>
        <dbReference type="ARBA" id="ARBA00022573"/>
    </source>
</evidence>
<dbReference type="PANTHER" id="PTHR43463:SF1">
    <property type="entry name" value="NICOTINATE-NUCLEOTIDE--DIMETHYLBENZIMIDAZOLE PHOSPHORIBOSYLTRANSFERASE"/>
    <property type="match status" value="1"/>
</dbReference>
<keyword evidence="6 10" id="KW-0328">Glycosyltransferase</keyword>
<dbReference type="InterPro" id="IPR003200">
    <property type="entry name" value="Nict_dMeBzImd_PRibTrfase"/>
</dbReference>
<dbReference type="GO" id="GO:0016757">
    <property type="term" value="F:glycosyltransferase activity"/>
    <property type="evidence" value="ECO:0007669"/>
    <property type="project" value="UniProtKB-KW"/>
</dbReference>
<evidence type="ECO:0000313" key="11">
    <source>
        <dbReference type="Proteomes" id="UP000707138"/>
    </source>
</evidence>
<evidence type="ECO:0000256" key="9">
    <source>
        <dbReference type="ARBA" id="ARBA00047340"/>
    </source>
</evidence>
<evidence type="ECO:0000313" key="10">
    <source>
        <dbReference type="EMBL" id="MBM6913386.1"/>
    </source>
</evidence>
<comment type="pathway">
    <text evidence="1">Nucleoside biosynthesis; alpha-ribazole biosynthesis; alpha-ribazole from 5,6-dimethylbenzimidazole: step 1/2.</text>
</comment>
<dbReference type="InterPro" id="IPR023195">
    <property type="entry name" value="Nict_dMeBzImd_PRibTrfase_N"/>
</dbReference>
<dbReference type="CDD" id="cd02439">
    <property type="entry name" value="DMB-PRT_CobT"/>
    <property type="match status" value="1"/>
</dbReference>
<gene>
    <name evidence="10" type="ORF">H6A01_08645</name>
</gene>
<evidence type="ECO:0000256" key="6">
    <source>
        <dbReference type="ARBA" id="ARBA00022676"/>
    </source>
</evidence>
<dbReference type="PANTHER" id="PTHR43463">
    <property type="entry name" value="NICOTINATE-NUCLEOTIDE--DIMETHYLBENZIMIDAZOLE PHOSPHORIBOSYLTRANSFERASE"/>
    <property type="match status" value="1"/>
</dbReference>
<dbReference type="Pfam" id="PF02277">
    <property type="entry name" value="DBI_PRT"/>
    <property type="match status" value="1"/>
</dbReference>
<proteinExistence type="inferred from homology"/>
<evidence type="ECO:0000256" key="8">
    <source>
        <dbReference type="ARBA" id="ARBA00030686"/>
    </source>
</evidence>
<evidence type="ECO:0000256" key="2">
    <source>
        <dbReference type="ARBA" id="ARBA00007110"/>
    </source>
</evidence>
<keyword evidence="7" id="KW-0808">Transferase</keyword>
<evidence type="ECO:0000256" key="1">
    <source>
        <dbReference type="ARBA" id="ARBA00005049"/>
    </source>
</evidence>
<dbReference type="RefSeq" id="WP_205088311.1">
    <property type="nucleotide sequence ID" value="NZ_JACJLA010000019.1"/>
</dbReference>
<dbReference type="Proteomes" id="UP000707138">
    <property type="component" value="Unassembled WGS sequence"/>
</dbReference>
<dbReference type="EC" id="2.4.2.21" evidence="3"/>
<organism evidence="10 11">
    <name type="scientific">Veillonella magna</name>
    <dbReference type="NCBI Taxonomy" id="464322"/>
    <lineage>
        <taxon>Bacteria</taxon>
        <taxon>Bacillati</taxon>
        <taxon>Bacillota</taxon>
        <taxon>Negativicutes</taxon>
        <taxon>Veillonellales</taxon>
        <taxon>Veillonellaceae</taxon>
        <taxon>Veillonella</taxon>
    </lineage>
</organism>
<dbReference type="Gene3D" id="1.10.1610.10">
    <property type="match status" value="1"/>
</dbReference>
<reference evidence="10 11" key="1">
    <citation type="journal article" date="2021" name="Sci. Rep.">
        <title>The distribution of antibiotic resistance genes in chicken gut microbiota commensals.</title>
        <authorList>
            <person name="Juricova H."/>
            <person name="Matiasovicova J."/>
            <person name="Kubasova T."/>
            <person name="Cejkova D."/>
            <person name="Rychlik I."/>
        </authorList>
    </citation>
    <scope>NUCLEOTIDE SEQUENCE [LARGE SCALE GENOMIC DNA]</scope>
    <source>
        <strain evidence="10 11">An537</strain>
    </source>
</reference>
<evidence type="ECO:0000256" key="7">
    <source>
        <dbReference type="ARBA" id="ARBA00022679"/>
    </source>
</evidence>
<evidence type="ECO:0000256" key="4">
    <source>
        <dbReference type="ARBA" id="ARBA00015486"/>
    </source>
</evidence>
<accession>A0ABS2GGS7</accession>
<protein>
    <recommendedName>
        <fullName evidence="4">Nicotinate-nucleotide--dimethylbenzimidazole phosphoribosyltransferase</fullName>
        <ecNumber evidence="3">2.4.2.21</ecNumber>
    </recommendedName>
    <alternativeName>
        <fullName evidence="8">N(1)-alpha-phosphoribosyltransferase</fullName>
    </alternativeName>
</protein>
<dbReference type="Gene3D" id="3.40.50.10210">
    <property type="match status" value="1"/>
</dbReference>
<comment type="similarity">
    <text evidence="2">Belongs to the CobT family.</text>
</comment>
<dbReference type="EMBL" id="JACJLA010000019">
    <property type="protein sequence ID" value="MBM6913386.1"/>
    <property type="molecule type" value="Genomic_DNA"/>
</dbReference>
<comment type="catalytic activity">
    <reaction evidence="9">
        <text>5,6-dimethylbenzimidazole + nicotinate beta-D-ribonucleotide = alpha-ribazole 5'-phosphate + nicotinate + H(+)</text>
        <dbReference type="Rhea" id="RHEA:11196"/>
        <dbReference type="ChEBI" id="CHEBI:15378"/>
        <dbReference type="ChEBI" id="CHEBI:15890"/>
        <dbReference type="ChEBI" id="CHEBI:32544"/>
        <dbReference type="ChEBI" id="CHEBI:57502"/>
        <dbReference type="ChEBI" id="CHEBI:57918"/>
        <dbReference type="EC" id="2.4.2.21"/>
    </reaction>
</comment>
<sequence>MKETDQTTTASTIQQKTPDALHADIEALLSSRCTIPGSLPQWERAFTKLCMAWGRIEDSINPVHIVYSADNGITEEPHIQYPQSITYHHTVNMLHGGATISAFCRFNTIPLIIADVGINQPEPVGLNLKAATGTKNFTKEPSMSKEEYTHVWNKAAQLITHQKEAGYNLISFGEMGIGNTTTSAAVLSALTGLPPEETVGYGSGASEETYRIKRDVVRRGLALHHDAMTSPQDILRCVGGFDLVALTSSMLACMEQQLPFVIDGFITAVALATAYAIDPKVADYALPSHQSRETGMTAALAFAHQPPESVMLHASMALGEGSGAVLMVQLLKTIYYAFTHIISLKDIFKETLP</sequence>